<dbReference type="AlphaFoldDB" id="A0A2H0TQH7"/>
<organism evidence="1 2">
    <name type="scientific">Candidatus Magasanikbacteria bacterium CG10_big_fil_rev_8_21_14_0_10_47_10</name>
    <dbReference type="NCBI Taxonomy" id="1974652"/>
    <lineage>
        <taxon>Bacteria</taxon>
        <taxon>Candidatus Magasanikiibacteriota</taxon>
    </lineage>
</organism>
<proteinExistence type="predicted"/>
<gene>
    <name evidence="1" type="ORF">COU35_02435</name>
</gene>
<reference evidence="2" key="1">
    <citation type="submission" date="2017-09" db="EMBL/GenBank/DDBJ databases">
        <title>Depth-based differentiation of microbial function through sediment-hosted aquifers and enrichment of novel symbionts in the deep terrestrial subsurface.</title>
        <authorList>
            <person name="Probst A.J."/>
            <person name="Ladd B."/>
            <person name="Jarett J.K."/>
            <person name="Geller-Mcgrath D.E."/>
            <person name="Sieber C.M.K."/>
            <person name="Emerson J.B."/>
            <person name="Anantharaman K."/>
            <person name="Thomas B.C."/>
            <person name="Malmstrom R."/>
            <person name="Stieglmeier M."/>
            <person name="Klingl A."/>
            <person name="Woyke T."/>
            <person name="Ryan C.M."/>
            <person name="Banfield J.F."/>
        </authorList>
    </citation>
    <scope>NUCLEOTIDE SEQUENCE [LARGE SCALE GENOMIC DNA]</scope>
</reference>
<accession>A0A2H0TQH7</accession>
<evidence type="ECO:0000313" key="2">
    <source>
        <dbReference type="Proteomes" id="UP000230154"/>
    </source>
</evidence>
<dbReference type="EMBL" id="PFCB01000021">
    <property type="protein sequence ID" value="PIR74420.1"/>
    <property type="molecule type" value="Genomic_DNA"/>
</dbReference>
<dbReference type="Proteomes" id="UP000230154">
    <property type="component" value="Unassembled WGS sequence"/>
</dbReference>
<comment type="caution">
    <text evidence="1">The sequence shown here is derived from an EMBL/GenBank/DDBJ whole genome shotgun (WGS) entry which is preliminary data.</text>
</comment>
<sequence>MLINGKTRLENHVIDFLTEHGACSAKSLYQAIQSTYGPCTIQGLYRVLRQLQSKEVVVKQKKQYCLAIPWLMGISRLTDEMEETYLRHTYLSQLLPKTESRHVWTFSNLLKMNSFWSHLLLVMAKDSNDAVALHYSPHAWYLILHRDQSMQFSKALLRQVPASLTVVGSKSYLDKMSTSVTQDIYPNKKFYLAPPDEHIEKSRSTHIDVIGDYVLEVKMDEKTTALIENLFANTVAPHDIDSSDIFPFYEHKAAVKMTLKKDPKRAGIYKKKFENLFGPLHKMKKDS</sequence>
<protein>
    <submittedName>
        <fullName evidence="1">Uncharacterized protein</fullName>
    </submittedName>
</protein>
<evidence type="ECO:0000313" key="1">
    <source>
        <dbReference type="EMBL" id="PIR74420.1"/>
    </source>
</evidence>
<name>A0A2H0TQH7_9BACT</name>